<feature type="compositionally biased region" description="Basic and acidic residues" evidence="1">
    <location>
        <begin position="122"/>
        <end position="175"/>
    </location>
</feature>
<feature type="region of interest" description="Disordered" evidence="1">
    <location>
        <begin position="68"/>
        <end position="102"/>
    </location>
</feature>
<evidence type="ECO:0000313" key="2">
    <source>
        <dbReference type="EMBL" id="KAJ9546671.1"/>
    </source>
</evidence>
<evidence type="ECO:0000256" key="1">
    <source>
        <dbReference type="SAM" id="MobiDB-lite"/>
    </source>
</evidence>
<comment type="caution">
    <text evidence="2">The sequence shown here is derived from an EMBL/GenBank/DDBJ whole genome shotgun (WGS) entry which is preliminary data.</text>
</comment>
<reference evidence="2" key="1">
    <citation type="submission" date="2023-03" db="EMBL/GenBank/DDBJ databases">
        <title>Chromosome-scale reference genome and RAD-based genetic map of yellow starthistle (Centaurea solstitialis) reveal putative structural variation and QTLs associated with invader traits.</title>
        <authorList>
            <person name="Reatini B."/>
            <person name="Cang F.A."/>
            <person name="Jiang Q."/>
            <person name="Mckibben M.T.W."/>
            <person name="Barker M.S."/>
            <person name="Rieseberg L.H."/>
            <person name="Dlugosch K.M."/>
        </authorList>
    </citation>
    <scope>NUCLEOTIDE SEQUENCE</scope>
    <source>
        <strain evidence="2">CAN-66</strain>
        <tissue evidence="2">Leaf</tissue>
    </source>
</reference>
<name>A0AA38T1E4_9ASTR</name>
<organism evidence="2 3">
    <name type="scientific">Centaurea solstitialis</name>
    <name type="common">yellow star-thistle</name>
    <dbReference type="NCBI Taxonomy" id="347529"/>
    <lineage>
        <taxon>Eukaryota</taxon>
        <taxon>Viridiplantae</taxon>
        <taxon>Streptophyta</taxon>
        <taxon>Embryophyta</taxon>
        <taxon>Tracheophyta</taxon>
        <taxon>Spermatophyta</taxon>
        <taxon>Magnoliopsida</taxon>
        <taxon>eudicotyledons</taxon>
        <taxon>Gunneridae</taxon>
        <taxon>Pentapetalae</taxon>
        <taxon>asterids</taxon>
        <taxon>campanulids</taxon>
        <taxon>Asterales</taxon>
        <taxon>Asteraceae</taxon>
        <taxon>Carduoideae</taxon>
        <taxon>Cardueae</taxon>
        <taxon>Centaureinae</taxon>
        <taxon>Centaurea</taxon>
    </lineage>
</organism>
<proteinExistence type="predicted"/>
<dbReference type="AlphaFoldDB" id="A0AA38T1E4"/>
<accession>A0AA38T1E4</accession>
<keyword evidence="3" id="KW-1185">Reference proteome</keyword>
<sequence>MGSMVYLDCLRFSPPVPEDNNSVFLGSLGPEWIHLTMSMRTTLDLEGWTLSDVFGSLKSQENQVMQMKRREGLEKKKDEKEKKKKKKVLVVESEDSSEDEPSMKDLVKALALMTREYRRGRDRREYRGTERRSFREGGRSEESAKRNNEERREEEKKITYRSEGQKKEEVKDGCFKSDCWSKAPKTSKKGPRDAAYFKRKADNLVTDESSEDEAQRGLFAWEESDTEDEIFCGMAKVDEEASNLVTSE</sequence>
<feature type="compositionally biased region" description="Basic and acidic residues" evidence="1">
    <location>
        <begin position="68"/>
        <end position="81"/>
    </location>
</feature>
<feature type="non-terminal residue" evidence="2">
    <location>
        <position position="248"/>
    </location>
</feature>
<protein>
    <submittedName>
        <fullName evidence="2">Uncharacterized protein</fullName>
    </submittedName>
</protein>
<evidence type="ECO:0000313" key="3">
    <source>
        <dbReference type="Proteomes" id="UP001172457"/>
    </source>
</evidence>
<feature type="region of interest" description="Disordered" evidence="1">
    <location>
        <begin position="122"/>
        <end position="197"/>
    </location>
</feature>
<gene>
    <name evidence="2" type="ORF">OSB04_019214</name>
</gene>
<dbReference type="Proteomes" id="UP001172457">
    <property type="component" value="Chromosome 5"/>
</dbReference>
<dbReference type="EMBL" id="JARYMX010000005">
    <property type="protein sequence ID" value="KAJ9546671.1"/>
    <property type="molecule type" value="Genomic_DNA"/>
</dbReference>